<dbReference type="AlphaFoldDB" id="A0AA90JYC3"/>
<name>A0AA90JYC3_9ACTN</name>
<keyword evidence="2" id="KW-0808">Transferase</keyword>
<dbReference type="EMBL" id="JABXJJ020000020">
    <property type="protein sequence ID" value="MDI5971081.1"/>
    <property type="molecule type" value="Genomic_DNA"/>
</dbReference>
<evidence type="ECO:0000259" key="1">
    <source>
        <dbReference type="Pfam" id="PF08241"/>
    </source>
</evidence>
<gene>
    <name evidence="2" type="ORF">POF50_017310</name>
</gene>
<accession>A0AA90JYC3</accession>
<protein>
    <submittedName>
        <fullName evidence="2">Class I SAM-dependent methyltransferase</fullName>
    </submittedName>
</protein>
<dbReference type="RefSeq" id="WP_271313328.1">
    <property type="nucleotide sequence ID" value="NZ_JABXJJ020000020.1"/>
</dbReference>
<comment type="caution">
    <text evidence="2">The sequence shown here is derived from an EMBL/GenBank/DDBJ whole genome shotgun (WGS) entry which is preliminary data.</text>
</comment>
<dbReference type="InterPro" id="IPR013216">
    <property type="entry name" value="Methyltransf_11"/>
</dbReference>
<evidence type="ECO:0000313" key="2">
    <source>
        <dbReference type="EMBL" id="MDI5971081.1"/>
    </source>
</evidence>
<dbReference type="PANTHER" id="PTHR43861">
    <property type="entry name" value="TRANS-ACONITATE 2-METHYLTRANSFERASE-RELATED"/>
    <property type="match status" value="1"/>
</dbReference>
<feature type="domain" description="Methyltransferase type 11" evidence="1">
    <location>
        <begin position="63"/>
        <end position="159"/>
    </location>
</feature>
<dbReference type="InterPro" id="IPR029063">
    <property type="entry name" value="SAM-dependent_MTases_sf"/>
</dbReference>
<dbReference type="GO" id="GO:0008757">
    <property type="term" value="F:S-adenosylmethionine-dependent methyltransferase activity"/>
    <property type="evidence" value="ECO:0007669"/>
    <property type="project" value="InterPro"/>
</dbReference>
<keyword evidence="2" id="KW-0489">Methyltransferase</keyword>
<proteinExistence type="predicted"/>
<organism evidence="2">
    <name type="scientific">Streptantibioticus silvisoli</name>
    <dbReference type="NCBI Taxonomy" id="2705255"/>
    <lineage>
        <taxon>Bacteria</taxon>
        <taxon>Bacillati</taxon>
        <taxon>Actinomycetota</taxon>
        <taxon>Actinomycetes</taxon>
        <taxon>Kitasatosporales</taxon>
        <taxon>Streptomycetaceae</taxon>
        <taxon>Streptantibioticus</taxon>
    </lineage>
</organism>
<dbReference type="GO" id="GO:0017000">
    <property type="term" value="P:antibiotic biosynthetic process"/>
    <property type="evidence" value="ECO:0007669"/>
    <property type="project" value="UniProtKB-ARBA"/>
</dbReference>
<dbReference type="Gene3D" id="3.40.50.150">
    <property type="entry name" value="Vaccinia Virus protein VP39"/>
    <property type="match status" value="1"/>
</dbReference>
<sequence>MKRSDNPFLSPSLDPLYGGADRLAARTSALGRAKVSGPPVPLTIARLAVAHSAADVPLSRVADIGCGRGTSSRVLTEQLAPRRLVAVDASRAMIAAARRRVGVTPGTVTDFIQADFHNLPLRAGTYDLVSAAFCLYHSPRPAEVVAEFARILARRGVAILVTKSADSYRELDHLVAAAGLDQDAPRRGSLYAAAHSGNIATVTAGPLDVLLVEHEEHRFRFTDLVHVALYLATNPKYRFPPDLKGDPEAIAQALRRGRPDTPVTATSIVTYVVARPRGGHR</sequence>
<dbReference type="SUPFAM" id="SSF53335">
    <property type="entry name" value="S-adenosyl-L-methionine-dependent methyltransferases"/>
    <property type="match status" value="1"/>
</dbReference>
<reference evidence="2" key="1">
    <citation type="submission" date="2023-05" db="EMBL/GenBank/DDBJ databases">
        <title>Streptantibioticus silvisoli sp. nov., acidotolerant actinomycetes 1 from pine litter.</title>
        <authorList>
            <person name="Swiecimska M."/>
            <person name="Golinska P."/>
            <person name="Sangal V."/>
            <person name="Wachnowicz B."/>
            <person name="Goodfellow M."/>
        </authorList>
    </citation>
    <scope>NUCLEOTIDE SEQUENCE</scope>
    <source>
        <strain evidence="2">SL13</strain>
    </source>
</reference>
<dbReference type="GO" id="GO:0032259">
    <property type="term" value="P:methylation"/>
    <property type="evidence" value="ECO:0007669"/>
    <property type="project" value="UniProtKB-KW"/>
</dbReference>
<dbReference type="CDD" id="cd02440">
    <property type="entry name" value="AdoMet_MTases"/>
    <property type="match status" value="1"/>
</dbReference>
<dbReference type="Pfam" id="PF08241">
    <property type="entry name" value="Methyltransf_11"/>
    <property type="match status" value="1"/>
</dbReference>